<dbReference type="EC" id="2.6.99.2" evidence="4 5"/>
<dbReference type="Gene3D" id="3.20.20.70">
    <property type="entry name" value="Aldolase class I"/>
    <property type="match status" value="1"/>
</dbReference>
<feature type="binding site" evidence="4">
    <location>
        <position position="50"/>
    </location>
    <ligand>
        <name>1-deoxy-D-xylulose 5-phosphate</name>
        <dbReference type="ChEBI" id="CHEBI:57792"/>
    </ligand>
</feature>
<dbReference type="InterPro" id="IPR004569">
    <property type="entry name" value="PyrdxlP_synth_PdxJ"/>
</dbReference>
<comment type="caution">
    <text evidence="6">The sequence shown here is derived from an EMBL/GenBank/DDBJ whole genome shotgun (WGS) entry which is preliminary data.</text>
</comment>
<organism evidence="6 7">
    <name type="scientific">candidate division WOR-1 bacterium RIFOXYC12_FULL_54_18</name>
    <dbReference type="NCBI Taxonomy" id="1802584"/>
    <lineage>
        <taxon>Bacteria</taxon>
        <taxon>Bacillati</taxon>
        <taxon>Saganbacteria</taxon>
    </lineage>
</organism>
<feature type="binding site" evidence="4">
    <location>
        <position position="195"/>
    </location>
    <ligand>
        <name>3-amino-2-oxopropyl phosphate</name>
        <dbReference type="ChEBI" id="CHEBI:57279"/>
    </ligand>
</feature>
<dbReference type="InterPro" id="IPR036130">
    <property type="entry name" value="Pyridoxine-5'_phos_synth"/>
</dbReference>
<keyword evidence="2 4" id="KW-0808">Transferase</keyword>
<feature type="binding site" evidence="4">
    <location>
        <position position="99"/>
    </location>
    <ligand>
        <name>1-deoxy-D-xylulose 5-phosphate</name>
        <dbReference type="ChEBI" id="CHEBI:57792"/>
    </ligand>
</feature>
<dbReference type="PANTHER" id="PTHR30456">
    <property type="entry name" value="PYRIDOXINE 5'-PHOSPHATE SYNTHASE"/>
    <property type="match status" value="1"/>
</dbReference>
<keyword evidence="1 4" id="KW-0963">Cytoplasm</keyword>
<proteinExistence type="inferred from homology"/>
<dbReference type="InterPro" id="IPR013785">
    <property type="entry name" value="Aldolase_TIM"/>
</dbReference>
<dbReference type="GO" id="GO:0005829">
    <property type="term" value="C:cytosol"/>
    <property type="evidence" value="ECO:0007669"/>
    <property type="project" value="TreeGrafter"/>
</dbReference>
<feature type="site" description="Transition state stabilizer" evidence="4">
    <location>
        <position position="150"/>
    </location>
</feature>
<name>A0A1F4T437_UNCSA</name>
<accession>A0A1F4T437</accession>
<evidence type="ECO:0000256" key="5">
    <source>
        <dbReference type="NCBIfam" id="TIGR00559"/>
    </source>
</evidence>
<dbReference type="NCBIfam" id="TIGR00559">
    <property type="entry name" value="pdxJ"/>
    <property type="match status" value="1"/>
</dbReference>
<comment type="pathway">
    <text evidence="4">Cofactor biosynthesis; pyridoxine 5'-phosphate biosynthesis; pyridoxine 5'-phosphate from D-erythrose 4-phosphate: step 5/5.</text>
</comment>
<gene>
    <name evidence="4" type="primary">pdxJ</name>
    <name evidence="6" type="ORF">A3K49_00890</name>
</gene>
<dbReference type="GO" id="GO:0008615">
    <property type="term" value="P:pyridoxine biosynthetic process"/>
    <property type="evidence" value="ECO:0007669"/>
    <property type="project" value="UniProtKB-UniRule"/>
</dbReference>
<sequence>MIKLGVNIDHIATLREARKESFPDPLAAAREALAGGADGIVCHLREDRRHIQDKDVYGLKKMKVRLDLEMAPTAEMLAFALKIKPEMVTLVPEKRVEITTEGGLDIVKYTRKLKPIVHSLRRARIKVSLFVDPEEKQIAASAALGADFIELHTGRYAQASYVKARSAGFNKEFANLKKAAGQAVKLGLLVNAGHGLDYQNVREIAGIDGLKELNIGFAIIARAMFVGLKKATAEMKGVIK</sequence>
<comment type="catalytic activity">
    <reaction evidence="4">
        <text>3-amino-2-oxopropyl phosphate + 1-deoxy-D-xylulose 5-phosphate = pyridoxine 5'-phosphate + phosphate + 2 H2O + H(+)</text>
        <dbReference type="Rhea" id="RHEA:15265"/>
        <dbReference type="ChEBI" id="CHEBI:15377"/>
        <dbReference type="ChEBI" id="CHEBI:15378"/>
        <dbReference type="ChEBI" id="CHEBI:43474"/>
        <dbReference type="ChEBI" id="CHEBI:57279"/>
        <dbReference type="ChEBI" id="CHEBI:57792"/>
        <dbReference type="ChEBI" id="CHEBI:58589"/>
        <dbReference type="EC" id="2.6.99.2"/>
    </reaction>
</comment>
<comment type="similarity">
    <text evidence="4">Belongs to the PNP synthase family.</text>
</comment>
<feature type="active site" description="Proton acceptor" evidence="4">
    <location>
        <position position="69"/>
    </location>
</feature>
<evidence type="ECO:0000313" key="6">
    <source>
        <dbReference type="EMBL" id="OGC27565.1"/>
    </source>
</evidence>
<dbReference type="NCBIfam" id="NF003625">
    <property type="entry name" value="PRK05265.1-3"/>
    <property type="match status" value="1"/>
</dbReference>
<dbReference type="UniPathway" id="UPA00244">
    <property type="reaction ID" value="UER00313"/>
</dbReference>
<feature type="binding site" evidence="4">
    <location>
        <begin position="9"/>
        <end position="10"/>
    </location>
    <ligand>
        <name>1-deoxy-D-xylulose 5-phosphate</name>
        <dbReference type="ChEBI" id="CHEBI:57792"/>
    </ligand>
</feature>
<protein>
    <recommendedName>
        <fullName evidence="4 5">Pyridoxine 5'-phosphate synthase</fullName>
        <shortName evidence="4">PNP synthase</shortName>
        <ecNumber evidence="4 5">2.6.99.2</ecNumber>
    </recommendedName>
</protein>
<dbReference type="EMBL" id="MEUG01000001">
    <property type="protein sequence ID" value="OGC27565.1"/>
    <property type="molecule type" value="Genomic_DNA"/>
</dbReference>
<comment type="subcellular location">
    <subcellularLocation>
        <location evidence="4">Cytoplasm</location>
    </subcellularLocation>
</comment>
<evidence type="ECO:0000256" key="4">
    <source>
        <dbReference type="HAMAP-Rule" id="MF_00279"/>
    </source>
</evidence>
<comment type="function">
    <text evidence="4">Catalyzes the complicated ring closure reaction between the two acyclic compounds 1-deoxy-D-xylulose-5-phosphate (DXP) and 3-amino-2-oxopropyl phosphate (1-amino-acetone-3-phosphate or AAP) to form pyridoxine 5'-phosphate (PNP) and inorganic phosphate.</text>
</comment>
<dbReference type="GO" id="GO:0033856">
    <property type="term" value="F:pyridoxine 5'-phosphate synthase activity"/>
    <property type="evidence" value="ECO:0007669"/>
    <property type="project" value="UniProtKB-UniRule"/>
</dbReference>
<feature type="binding site" evidence="4">
    <location>
        <position position="7"/>
    </location>
    <ligand>
        <name>3-amino-2-oxopropyl phosphate</name>
        <dbReference type="ChEBI" id="CHEBI:57279"/>
    </ligand>
</feature>
<feature type="binding site" evidence="4">
    <location>
        <position position="18"/>
    </location>
    <ligand>
        <name>3-amino-2-oxopropyl phosphate</name>
        <dbReference type="ChEBI" id="CHEBI:57279"/>
    </ligand>
</feature>
<comment type="subunit">
    <text evidence="4">Homooctamer; tetramer of dimers.</text>
</comment>
<feature type="active site" description="Proton donor" evidence="4">
    <location>
        <position position="194"/>
    </location>
</feature>
<dbReference type="CDD" id="cd00003">
    <property type="entry name" value="PNPsynthase"/>
    <property type="match status" value="1"/>
</dbReference>
<evidence type="ECO:0000313" key="7">
    <source>
        <dbReference type="Proteomes" id="UP000178602"/>
    </source>
</evidence>
<dbReference type="NCBIfam" id="NF003627">
    <property type="entry name" value="PRK05265.1-5"/>
    <property type="match status" value="1"/>
</dbReference>
<feature type="active site" description="Proton acceptor" evidence="4">
    <location>
        <position position="43"/>
    </location>
</feature>
<feature type="binding site" evidence="4">
    <location>
        <begin position="216"/>
        <end position="217"/>
    </location>
    <ligand>
        <name>3-amino-2-oxopropyl phosphate</name>
        <dbReference type="ChEBI" id="CHEBI:57279"/>
    </ligand>
</feature>
<evidence type="ECO:0000256" key="1">
    <source>
        <dbReference type="ARBA" id="ARBA00022490"/>
    </source>
</evidence>
<dbReference type="Pfam" id="PF03740">
    <property type="entry name" value="PdxJ"/>
    <property type="match status" value="1"/>
</dbReference>
<dbReference type="PANTHER" id="PTHR30456:SF0">
    <property type="entry name" value="PYRIDOXINE 5'-PHOSPHATE SYNTHASE"/>
    <property type="match status" value="1"/>
</dbReference>
<dbReference type="Proteomes" id="UP000178602">
    <property type="component" value="Unassembled WGS sequence"/>
</dbReference>
<evidence type="ECO:0000256" key="3">
    <source>
        <dbReference type="ARBA" id="ARBA00023096"/>
    </source>
</evidence>
<reference evidence="6 7" key="1">
    <citation type="journal article" date="2016" name="Nat. Commun.">
        <title>Thousands of microbial genomes shed light on interconnected biogeochemical processes in an aquifer system.</title>
        <authorList>
            <person name="Anantharaman K."/>
            <person name="Brown C.T."/>
            <person name="Hug L.A."/>
            <person name="Sharon I."/>
            <person name="Castelle C.J."/>
            <person name="Probst A.J."/>
            <person name="Thomas B.C."/>
            <person name="Singh A."/>
            <person name="Wilkins M.J."/>
            <person name="Karaoz U."/>
            <person name="Brodie E.L."/>
            <person name="Williams K.H."/>
            <person name="Hubbard S.S."/>
            <person name="Banfield J.F."/>
        </authorList>
    </citation>
    <scope>NUCLEOTIDE SEQUENCE [LARGE SCALE GENOMIC DNA]</scope>
</reference>
<feature type="binding site" evidence="4">
    <location>
        <position position="45"/>
    </location>
    <ligand>
        <name>1-deoxy-D-xylulose 5-phosphate</name>
        <dbReference type="ChEBI" id="CHEBI:57792"/>
    </ligand>
</feature>
<dbReference type="AlphaFoldDB" id="A0A1F4T437"/>
<keyword evidence="3 4" id="KW-0664">Pyridoxine biosynthesis</keyword>
<dbReference type="HAMAP" id="MF_00279">
    <property type="entry name" value="PdxJ"/>
    <property type="match status" value="1"/>
</dbReference>
<dbReference type="SUPFAM" id="SSF63892">
    <property type="entry name" value="Pyridoxine 5'-phosphate synthase"/>
    <property type="match status" value="1"/>
</dbReference>
<evidence type="ECO:0000256" key="2">
    <source>
        <dbReference type="ARBA" id="ARBA00022679"/>
    </source>
</evidence>